<dbReference type="SUPFAM" id="SSF48452">
    <property type="entry name" value="TPR-like"/>
    <property type="match status" value="1"/>
</dbReference>
<name>A0AA37WEP3_9BACT</name>
<dbReference type="InterPro" id="IPR033985">
    <property type="entry name" value="SusD-like_N"/>
</dbReference>
<sequence>MKQVKYISAVLILFSFLSCSKGFLEKEPLVGEVEEGFYKNEDDAIAAINAAYATLQFELTPAGHFRWFWGDIMSDDSEKGGEGDNDQFTLKQLEDFEGPTNTEYLQAEWEANYEGIYRANKVLEKVPGIEMDEQLKNRILGEAKFIRAWFHYNLVVIFGNVPLVDRVLAPSEYATPQSSPAELWPFIEKDLQDAINALPVKSAYSASDLGRITKGAAGALLTKSYLYQKKYAEAKSAAEAIVNSGEYALESDYGYIFTEAGENSSGSIFEIQYMNASGGNWGRNNANEGTFSNIFQRARGQFEGFGFNIPTQDLVDEFGDDPRLPFTVFREGDQMGDRGIFTKDATGGFPHNYYNRKAFNNKSEEAPFGDAAPNGGMNDRVIRYADVLLMLAESAFHTGDLETAKTALNQVRSRVGLEEVEATLENIYHERRVELGMEGHRFHDLVRTDRAEAELDGFVKGVHEIFPIPEFEITKSNGVYSQNPGY</sequence>
<keyword evidence="9" id="KW-1185">Reference proteome</keyword>
<evidence type="ECO:0000259" key="7">
    <source>
        <dbReference type="Pfam" id="PF14322"/>
    </source>
</evidence>
<dbReference type="Pfam" id="PF07980">
    <property type="entry name" value="SusD_RagB"/>
    <property type="match status" value="1"/>
</dbReference>
<dbReference type="InterPro" id="IPR011990">
    <property type="entry name" value="TPR-like_helical_dom_sf"/>
</dbReference>
<protein>
    <submittedName>
        <fullName evidence="8">Membrane protein</fullName>
    </submittedName>
</protein>
<dbReference type="Proteomes" id="UP001156666">
    <property type="component" value="Unassembled WGS sequence"/>
</dbReference>
<feature type="domain" description="RagB/SusD" evidence="6">
    <location>
        <begin position="266"/>
        <end position="457"/>
    </location>
</feature>
<reference evidence="8" key="1">
    <citation type="journal article" date="2014" name="Int. J. Syst. Evol. Microbiol.">
        <title>Complete genome sequence of Corynebacterium casei LMG S-19264T (=DSM 44701T), isolated from a smear-ripened cheese.</title>
        <authorList>
            <consortium name="US DOE Joint Genome Institute (JGI-PGF)"/>
            <person name="Walter F."/>
            <person name="Albersmeier A."/>
            <person name="Kalinowski J."/>
            <person name="Ruckert C."/>
        </authorList>
    </citation>
    <scope>NUCLEOTIDE SEQUENCE</scope>
    <source>
        <strain evidence="8">NBRC 108769</strain>
    </source>
</reference>
<reference evidence="8" key="2">
    <citation type="submission" date="2023-01" db="EMBL/GenBank/DDBJ databases">
        <title>Draft genome sequence of Portibacter lacus strain NBRC 108769.</title>
        <authorList>
            <person name="Sun Q."/>
            <person name="Mori K."/>
        </authorList>
    </citation>
    <scope>NUCLEOTIDE SEQUENCE</scope>
    <source>
        <strain evidence="8">NBRC 108769</strain>
    </source>
</reference>
<dbReference type="CDD" id="cd08977">
    <property type="entry name" value="SusD"/>
    <property type="match status" value="1"/>
</dbReference>
<dbReference type="Gene3D" id="1.25.40.390">
    <property type="match status" value="1"/>
</dbReference>
<dbReference type="GO" id="GO:0009279">
    <property type="term" value="C:cell outer membrane"/>
    <property type="evidence" value="ECO:0007669"/>
    <property type="project" value="UniProtKB-SubCell"/>
</dbReference>
<evidence type="ECO:0000256" key="3">
    <source>
        <dbReference type="ARBA" id="ARBA00022729"/>
    </source>
</evidence>
<keyword evidence="5" id="KW-0998">Cell outer membrane</keyword>
<dbReference type="InterPro" id="IPR012944">
    <property type="entry name" value="SusD_RagB_dom"/>
</dbReference>
<evidence type="ECO:0000256" key="5">
    <source>
        <dbReference type="ARBA" id="ARBA00023237"/>
    </source>
</evidence>
<dbReference type="AlphaFoldDB" id="A0AA37WEP3"/>
<accession>A0AA37WEP3</accession>
<dbReference type="RefSeq" id="WP_235291306.1">
    <property type="nucleotide sequence ID" value="NZ_BSOH01000014.1"/>
</dbReference>
<evidence type="ECO:0000313" key="9">
    <source>
        <dbReference type="Proteomes" id="UP001156666"/>
    </source>
</evidence>
<proteinExistence type="inferred from homology"/>
<dbReference type="PROSITE" id="PS51257">
    <property type="entry name" value="PROKAR_LIPOPROTEIN"/>
    <property type="match status" value="1"/>
</dbReference>
<evidence type="ECO:0000256" key="2">
    <source>
        <dbReference type="ARBA" id="ARBA00006275"/>
    </source>
</evidence>
<gene>
    <name evidence="8" type="ORF">GCM10007940_22520</name>
</gene>
<feature type="domain" description="SusD-like N-terminal" evidence="7">
    <location>
        <begin position="99"/>
        <end position="226"/>
    </location>
</feature>
<evidence type="ECO:0000313" key="8">
    <source>
        <dbReference type="EMBL" id="GLR17637.1"/>
    </source>
</evidence>
<evidence type="ECO:0000256" key="1">
    <source>
        <dbReference type="ARBA" id="ARBA00004442"/>
    </source>
</evidence>
<comment type="similarity">
    <text evidence="2">Belongs to the SusD family.</text>
</comment>
<evidence type="ECO:0000259" key="6">
    <source>
        <dbReference type="Pfam" id="PF07980"/>
    </source>
</evidence>
<evidence type="ECO:0000256" key="4">
    <source>
        <dbReference type="ARBA" id="ARBA00023136"/>
    </source>
</evidence>
<dbReference type="Pfam" id="PF14322">
    <property type="entry name" value="SusD-like_3"/>
    <property type="match status" value="1"/>
</dbReference>
<keyword evidence="3" id="KW-0732">Signal</keyword>
<comment type="subcellular location">
    <subcellularLocation>
        <location evidence="1">Cell outer membrane</location>
    </subcellularLocation>
</comment>
<dbReference type="EMBL" id="BSOH01000014">
    <property type="protein sequence ID" value="GLR17637.1"/>
    <property type="molecule type" value="Genomic_DNA"/>
</dbReference>
<comment type="caution">
    <text evidence="8">The sequence shown here is derived from an EMBL/GenBank/DDBJ whole genome shotgun (WGS) entry which is preliminary data.</text>
</comment>
<organism evidence="8 9">
    <name type="scientific">Portibacter lacus</name>
    <dbReference type="NCBI Taxonomy" id="1099794"/>
    <lineage>
        <taxon>Bacteria</taxon>
        <taxon>Pseudomonadati</taxon>
        <taxon>Bacteroidota</taxon>
        <taxon>Saprospiria</taxon>
        <taxon>Saprospirales</taxon>
        <taxon>Haliscomenobacteraceae</taxon>
        <taxon>Portibacter</taxon>
    </lineage>
</organism>
<keyword evidence="4" id="KW-0472">Membrane</keyword>